<accession>A0AA36FJ08</accession>
<evidence type="ECO:0000313" key="3">
    <source>
        <dbReference type="Proteomes" id="UP001162480"/>
    </source>
</evidence>
<feature type="compositionally biased region" description="Gly residues" evidence="1">
    <location>
        <begin position="44"/>
        <end position="66"/>
    </location>
</feature>
<sequence>MSTDTTALNKIQADADNSPLFLLLCIENDKDCEQKGIEDDGCGDVSGRGGGVRDTGGDGHGVGNGSGVADSFEGCGGGRDC</sequence>
<evidence type="ECO:0000313" key="2">
    <source>
        <dbReference type="EMBL" id="CAI9738829.1"/>
    </source>
</evidence>
<dbReference type="AlphaFoldDB" id="A0AA36FJ08"/>
<reference evidence="2" key="1">
    <citation type="submission" date="2023-08" db="EMBL/GenBank/DDBJ databases">
        <authorList>
            <person name="Alioto T."/>
            <person name="Alioto T."/>
            <person name="Gomez Garrido J."/>
        </authorList>
    </citation>
    <scope>NUCLEOTIDE SEQUENCE</scope>
</reference>
<organism evidence="2 3">
    <name type="scientific">Octopus vulgaris</name>
    <name type="common">Common octopus</name>
    <dbReference type="NCBI Taxonomy" id="6645"/>
    <lineage>
        <taxon>Eukaryota</taxon>
        <taxon>Metazoa</taxon>
        <taxon>Spiralia</taxon>
        <taxon>Lophotrochozoa</taxon>
        <taxon>Mollusca</taxon>
        <taxon>Cephalopoda</taxon>
        <taxon>Coleoidea</taxon>
        <taxon>Octopodiformes</taxon>
        <taxon>Octopoda</taxon>
        <taxon>Incirrata</taxon>
        <taxon>Octopodidae</taxon>
        <taxon>Octopus</taxon>
    </lineage>
</organism>
<protein>
    <submittedName>
        <fullName evidence="2">Uncharacterized protein</fullName>
    </submittedName>
</protein>
<dbReference type="Proteomes" id="UP001162480">
    <property type="component" value="Chromosome 22"/>
</dbReference>
<keyword evidence="3" id="KW-1185">Reference proteome</keyword>
<feature type="region of interest" description="Disordered" evidence="1">
    <location>
        <begin position="43"/>
        <end position="69"/>
    </location>
</feature>
<name>A0AA36FJ08_OCTVU</name>
<evidence type="ECO:0000256" key="1">
    <source>
        <dbReference type="SAM" id="MobiDB-lite"/>
    </source>
</evidence>
<proteinExistence type="predicted"/>
<dbReference type="EMBL" id="OX597835">
    <property type="protein sequence ID" value="CAI9738829.1"/>
    <property type="molecule type" value="Genomic_DNA"/>
</dbReference>
<gene>
    <name evidence="2" type="ORF">OCTVUL_1B005139</name>
</gene>